<name>A0A0C2UVF1_PARME</name>
<protein>
    <submittedName>
        <fullName evidence="1">Uncharacterized protein</fullName>
    </submittedName>
</protein>
<accession>A0A0C2UVF1</accession>
<gene>
    <name evidence="1" type="ORF">CCC_01672</name>
</gene>
<keyword evidence="2" id="KW-1185">Reference proteome</keyword>
<dbReference type="AlphaFoldDB" id="A0A0C2UVF1"/>
<comment type="caution">
    <text evidence="1">The sequence shown here is derived from an EMBL/GenBank/DDBJ whole genome shotgun (WGS) entry which is preliminary data.</text>
</comment>
<evidence type="ECO:0000313" key="2">
    <source>
        <dbReference type="Proteomes" id="UP000031971"/>
    </source>
</evidence>
<sequence>MSPGKKSQHIQGPPRCWADSLPAPLNLKNSFELRNSV</sequence>
<dbReference type="EMBL" id="JXSL01000034">
    <property type="protein sequence ID" value="KIL96806.1"/>
    <property type="molecule type" value="Genomic_DNA"/>
</dbReference>
<reference evidence="1 2" key="1">
    <citation type="submission" date="2015-01" db="EMBL/GenBank/DDBJ databases">
        <title>Genome Sequence of Magnetospirillum magnetotacticum Strain MS-1.</title>
        <authorList>
            <person name="Marinov G.K."/>
            <person name="Smalley M.D."/>
            <person name="DeSalvo G."/>
        </authorList>
    </citation>
    <scope>NUCLEOTIDE SEQUENCE [LARGE SCALE GENOMIC DNA]</scope>
    <source>
        <strain evidence="1 2">MS-1</strain>
    </source>
</reference>
<proteinExistence type="predicted"/>
<evidence type="ECO:0000313" key="1">
    <source>
        <dbReference type="EMBL" id="KIL96806.1"/>
    </source>
</evidence>
<organism evidence="1 2">
    <name type="scientific">Paramagnetospirillum magnetotacticum MS-1</name>
    <dbReference type="NCBI Taxonomy" id="272627"/>
    <lineage>
        <taxon>Bacteria</taxon>
        <taxon>Pseudomonadati</taxon>
        <taxon>Pseudomonadota</taxon>
        <taxon>Alphaproteobacteria</taxon>
        <taxon>Rhodospirillales</taxon>
        <taxon>Magnetospirillaceae</taxon>
        <taxon>Paramagnetospirillum</taxon>
    </lineage>
</organism>
<dbReference type="Proteomes" id="UP000031971">
    <property type="component" value="Unassembled WGS sequence"/>
</dbReference>